<dbReference type="AlphaFoldDB" id="A0A543ITU7"/>
<dbReference type="InterPro" id="IPR050362">
    <property type="entry name" value="Cation-dep_OMT"/>
</dbReference>
<dbReference type="GO" id="GO:0008757">
    <property type="term" value="F:S-adenosylmethionine-dependent methyltransferase activity"/>
    <property type="evidence" value="ECO:0007669"/>
    <property type="project" value="TreeGrafter"/>
</dbReference>
<dbReference type="Gene3D" id="3.40.50.150">
    <property type="entry name" value="Vaccinia Virus protein VP39"/>
    <property type="match status" value="1"/>
</dbReference>
<gene>
    <name evidence="4" type="ORF">FHX40_0659</name>
</gene>
<sequence length="218" mass="23902">MKASAYMAEHVARYALEHTTPPDPLLAELAERTVELTGDHAGLQIAPEQGPLLTMLAQLMGARNAVEVGTFTGYSSICIARGLAPGGRLTCFDVSEEWTAIAREYWARAGLADRIELRLGPARQTLAELPETESIDFAFIDADKPGYVDYYELIMSRLVPGGLIVADNTLRRGRVADPADDDELVRVTRAFNDHVIADERVTVILLPLADGLTLIRKR</sequence>
<dbReference type="InterPro" id="IPR002935">
    <property type="entry name" value="SAM_O-MeTrfase"/>
</dbReference>
<dbReference type="RefSeq" id="WP_142258234.1">
    <property type="nucleotide sequence ID" value="NZ_BMPV01000008.1"/>
</dbReference>
<evidence type="ECO:0000313" key="5">
    <source>
        <dbReference type="Proteomes" id="UP000319213"/>
    </source>
</evidence>
<dbReference type="InterPro" id="IPR029063">
    <property type="entry name" value="SAM-dependent_MTases_sf"/>
</dbReference>
<dbReference type="Pfam" id="PF01596">
    <property type="entry name" value="Methyltransf_3"/>
    <property type="match status" value="1"/>
</dbReference>
<accession>A0A543ITU7</accession>
<reference evidence="4 5" key="1">
    <citation type="submission" date="2019-06" db="EMBL/GenBank/DDBJ databases">
        <title>Sequencing the genomes of 1000 actinobacteria strains.</title>
        <authorList>
            <person name="Klenk H.-P."/>
        </authorList>
    </citation>
    <scope>NUCLEOTIDE SEQUENCE [LARGE SCALE GENOMIC DNA]</scope>
    <source>
        <strain evidence="4 5">DSM 43186</strain>
    </source>
</reference>
<keyword evidence="5" id="KW-1185">Reference proteome</keyword>
<dbReference type="PROSITE" id="PS51682">
    <property type="entry name" value="SAM_OMT_I"/>
    <property type="match status" value="1"/>
</dbReference>
<evidence type="ECO:0000256" key="1">
    <source>
        <dbReference type="ARBA" id="ARBA00022603"/>
    </source>
</evidence>
<dbReference type="GO" id="GO:0032259">
    <property type="term" value="P:methylation"/>
    <property type="evidence" value="ECO:0007669"/>
    <property type="project" value="UniProtKB-KW"/>
</dbReference>
<evidence type="ECO:0000256" key="3">
    <source>
        <dbReference type="ARBA" id="ARBA00022691"/>
    </source>
</evidence>
<dbReference type="SUPFAM" id="SSF53335">
    <property type="entry name" value="S-adenosyl-L-methionine-dependent methyltransferases"/>
    <property type="match status" value="1"/>
</dbReference>
<dbReference type="EMBL" id="VFPQ01000001">
    <property type="protein sequence ID" value="TQM74000.1"/>
    <property type="molecule type" value="Genomic_DNA"/>
</dbReference>
<dbReference type="Proteomes" id="UP000319213">
    <property type="component" value="Unassembled WGS sequence"/>
</dbReference>
<evidence type="ECO:0000313" key="4">
    <source>
        <dbReference type="EMBL" id="TQM74000.1"/>
    </source>
</evidence>
<dbReference type="GO" id="GO:0008171">
    <property type="term" value="F:O-methyltransferase activity"/>
    <property type="evidence" value="ECO:0007669"/>
    <property type="project" value="InterPro"/>
</dbReference>
<keyword evidence="3" id="KW-0949">S-adenosyl-L-methionine</keyword>
<dbReference type="PANTHER" id="PTHR10509:SF14">
    <property type="entry name" value="CAFFEOYL-COA O-METHYLTRANSFERASE 3-RELATED"/>
    <property type="match status" value="1"/>
</dbReference>
<keyword evidence="1 4" id="KW-0489">Methyltransferase</keyword>
<evidence type="ECO:0000256" key="2">
    <source>
        <dbReference type="ARBA" id="ARBA00022679"/>
    </source>
</evidence>
<keyword evidence="2 4" id="KW-0808">Transferase</keyword>
<protein>
    <submittedName>
        <fullName evidence="4">Caffeoyl-CoA O-methyltransferase</fullName>
    </submittedName>
</protein>
<organism evidence="4 5">
    <name type="scientific">Thermopolyspora flexuosa</name>
    <dbReference type="NCBI Taxonomy" id="103836"/>
    <lineage>
        <taxon>Bacteria</taxon>
        <taxon>Bacillati</taxon>
        <taxon>Actinomycetota</taxon>
        <taxon>Actinomycetes</taxon>
        <taxon>Streptosporangiales</taxon>
        <taxon>Streptosporangiaceae</taxon>
        <taxon>Thermopolyspora</taxon>
    </lineage>
</organism>
<dbReference type="OrthoDB" id="9799672at2"/>
<name>A0A543ITU7_9ACTN</name>
<dbReference type="PANTHER" id="PTHR10509">
    <property type="entry name" value="O-METHYLTRANSFERASE-RELATED"/>
    <property type="match status" value="1"/>
</dbReference>
<proteinExistence type="predicted"/>
<comment type="caution">
    <text evidence="4">The sequence shown here is derived from an EMBL/GenBank/DDBJ whole genome shotgun (WGS) entry which is preliminary data.</text>
</comment>